<dbReference type="InterPro" id="IPR043203">
    <property type="entry name" value="VGCC_Ca_Na"/>
</dbReference>
<evidence type="ECO:0000256" key="3">
    <source>
        <dbReference type="ARBA" id="ARBA00022692"/>
    </source>
</evidence>
<dbReference type="STRING" id="8022.A0A060W7P1"/>
<protein>
    <recommendedName>
        <fullName evidence="13">Ion transport domain-containing protein</fullName>
    </recommendedName>
</protein>
<organism evidence="14 15">
    <name type="scientific">Oncorhynchus mykiss</name>
    <name type="common">Rainbow trout</name>
    <name type="synonym">Salmo gairdneri</name>
    <dbReference type="NCBI Taxonomy" id="8022"/>
    <lineage>
        <taxon>Eukaryota</taxon>
        <taxon>Metazoa</taxon>
        <taxon>Chordata</taxon>
        <taxon>Craniata</taxon>
        <taxon>Vertebrata</taxon>
        <taxon>Euteleostomi</taxon>
        <taxon>Actinopterygii</taxon>
        <taxon>Neopterygii</taxon>
        <taxon>Teleostei</taxon>
        <taxon>Protacanthopterygii</taxon>
        <taxon>Salmoniformes</taxon>
        <taxon>Salmonidae</taxon>
        <taxon>Salmoninae</taxon>
        <taxon>Oncorhynchus</taxon>
    </lineage>
</organism>
<keyword evidence="6" id="KW-0915">Sodium</keyword>
<dbReference type="SUPFAM" id="SSF81324">
    <property type="entry name" value="Voltage-gated potassium channels"/>
    <property type="match status" value="1"/>
</dbReference>
<evidence type="ECO:0000256" key="5">
    <source>
        <dbReference type="ARBA" id="ARBA00022989"/>
    </source>
</evidence>
<evidence type="ECO:0000256" key="10">
    <source>
        <dbReference type="ARBA" id="ARBA00023201"/>
    </source>
</evidence>
<keyword evidence="11" id="KW-0407">Ion channel</keyword>
<dbReference type="GO" id="GO:0019228">
    <property type="term" value="P:neuronal action potential"/>
    <property type="evidence" value="ECO:0007669"/>
    <property type="project" value="TreeGrafter"/>
</dbReference>
<evidence type="ECO:0000256" key="12">
    <source>
        <dbReference type="SAM" id="Phobius"/>
    </source>
</evidence>
<name>A0A060W7P1_ONCMY</name>
<keyword evidence="8 12" id="KW-0472">Membrane</keyword>
<evidence type="ECO:0000256" key="6">
    <source>
        <dbReference type="ARBA" id="ARBA00023053"/>
    </source>
</evidence>
<evidence type="ECO:0000313" key="14">
    <source>
        <dbReference type="EMBL" id="CDQ63303.1"/>
    </source>
</evidence>
<comment type="subcellular location">
    <subcellularLocation>
        <location evidence="1">Membrane</location>
        <topology evidence="1">Multi-pass membrane protein</topology>
    </subcellularLocation>
</comment>
<feature type="transmembrane region" description="Helical" evidence="12">
    <location>
        <begin position="185"/>
        <end position="205"/>
    </location>
</feature>
<dbReference type="GO" id="GO:0001518">
    <property type="term" value="C:voltage-gated sodium channel complex"/>
    <property type="evidence" value="ECO:0007669"/>
    <property type="project" value="TreeGrafter"/>
</dbReference>
<keyword evidence="10" id="KW-0739">Sodium transport</keyword>
<evidence type="ECO:0000256" key="11">
    <source>
        <dbReference type="ARBA" id="ARBA00023303"/>
    </source>
</evidence>
<keyword evidence="3 12" id="KW-0812">Transmembrane</keyword>
<dbReference type="Proteomes" id="UP000193380">
    <property type="component" value="Unassembled WGS sequence"/>
</dbReference>
<dbReference type="PANTHER" id="PTHR10037">
    <property type="entry name" value="VOLTAGE-GATED CATION CHANNEL CALCIUM AND SODIUM"/>
    <property type="match status" value="1"/>
</dbReference>
<dbReference type="GO" id="GO:0005248">
    <property type="term" value="F:voltage-gated sodium channel activity"/>
    <property type="evidence" value="ECO:0007669"/>
    <property type="project" value="TreeGrafter"/>
</dbReference>
<evidence type="ECO:0000256" key="1">
    <source>
        <dbReference type="ARBA" id="ARBA00004141"/>
    </source>
</evidence>
<dbReference type="InterPro" id="IPR005821">
    <property type="entry name" value="Ion_trans_dom"/>
</dbReference>
<keyword evidence="2" id="KW-0813">Transport</keyword>
<proteinExistence type="predicted"/>
<reference evidence="14" key="2">
    <citation type="submission" date="2014-03" db="EMBL/GenBank/DDBJ databases">
        <authorList>
            <person name="Genoscope - CEA"/>
        </authorList>
    </citation>
    <scope>NUCLEOTIDE SEQUENCE</scope>
</reference>
<dbReference type="GO" id="GO:0086010">
    <property type="term" value="P:membrane depolarization during action potential"/>
    <property type="evidence" value="ECO:0007669"/>
    <property type="project" value="TreeGrafter"/>
</dbReference>
<evidence type="ECO:0000256" key="7">
    <source>
        <dbReference type="ARBA" id="ARBA00023065"/>
    </source>
</evidence>
<dbReference type="InterPro" id="IPR027359">
    <property type="entry name" value="Volt_channel_dom_sf"/>
</dbReference>
<evidence type="ECO:0000313" key="15">
    <source>
        <dbReference type="Proteomes" id="UP000193380"/>
    </source>
</evidence>
<dbReference type="Pfam" id="PF00520">
    <property type="entry name" value="Ion_trans"/>
    <property type="match status" value="1"/>
</dbReference>
<sequence>MATVLLPPGPDSLHRFTWESLAAVEQRIAEEEARRTKHYQEDLGDVELPRPRADLEAGKQLPRIFGDIPNGLVGVPLEDFDPFYFMNQRVRRGYTFTGIYTFESLIKILARGFCVGPFTFLRDPWNWLDFSVIVMAYVTEFVDLGNVSALRTFRVLRALKTISVIPGLKTIVGALIQSVKKLADVMILTVFCLSVFALIGLQLFMGNLRQKCVRSTAHCVNNTLNTNTTFFCNNRTWSSLKDFIADEDNYYKVEGAKDALICGDGSDAG</sequence>
<dbReference type="Gene3D" id="1.20.120.350">
    <property type="entry name" value="Voltage-gated potassium channels. Chain C"/>
    <property type="match status" value="1"/>
</dbReference>
<keyword evidence="7" id="KW-0406">Ion transport</keyword>
<keyword evidence="9" id="KW-0325">Glycoprotein</keyword>
<evidence type="ECO:0000256" key="4">
    <source>
        <dbReference type="ARBA" id="ARBA00022882"/>
    </source>
</evidence>
<reference evidence="14" key="1">
    <citation type="journal article" date="2014" name="Nat. Commun.">
        <title>The rainbow trout genome provides novel insights into evolution after whole-genome duplication in vertebrates.</title>
        <authorList>
            <person name="Berthelot C."/>
            <person name="Brunet F."/>
            <person name="Chalopin D."/>
            <person name="Juanchich A."/>
            <person name="Bernard M."/>
            <person name="Noel B."/>
            <person name="Bento P."/>
            <person name="Da Silva C."/>
            <person name="Labadie K."/>
            <person name="Alberti A."/>
            <person name="Aury J.M."/>
            <person name="Louis A."/>
            <person name="Dehais P."/>
            <person name="Bardou P."/>
            <person name="Montfort J."/>
            <person name="Klopp C."/>
            <person name="Cabau C."/>
            <person name="Gaspin C."/>
            <person name="Thorgaard G.H."/>
            <person name="Boussaha M."/>
            <person name="Quillet E."/>
            <person name="Guyomard R."/>
            <person name="Galiana D."/>
            <person name="Bobe J."/>
            <person name="Volff J.N."/>
            <person name="Genet C."/>
            <person name="Wincker P."/>
            <person name="Jaillon O."/>
            <person name="Roest Crollius H."/>
            <person name="Guiguen Y."/>
        </authorList>
    </citation>
    <scope>NUCLEOTIDE SEQUENCE [LARGE SCALE GENOMIC DNA]</scope>
</reference>
<feature type="domain" description="Ion transport" evidence="13">
    <location>
        <begin position="94"/>
        <end position="228"/>
    </location>
</feature>
<evidence type="ECO:0000256" key="2">
    <source>
        <dbReference type="ARBA" id="ARBA00022448"/>
    </source>
</evidence>
<dbReference type="FunFam" id="1.20.120.350:FF:000036">
    <property type="entry name" value="Voltage-dependent sodium channel SCN10A"/>
    <property type="match status" value="1"/>
</dbReference>
<dbReference type="Gene3D" id="1.10.287.70">
    <property type="match status" value="1"/>
</dbReference>
<gene>
    <name evidence="14" type="ORF">GSONMT00068851001</name>
</gene>
<dbReference type="PaxDb" id="8022-A0A060W7P1"/>
<dbReference type="EMBL" id="FR904436">
    <property type="protein sequence ID" value="CDQ63303.1"/>
    <property type="molecule type" value="Genomic_DNA"/>
</dbReference>
<keyword evidence="4" id="KW-0851">Voltage-gated channel</keyword>
<accession>A0A060W7P1</accession>
<dbReference type="AlphaFoldDB" id="A0A060W7P1"/>
<dbReference type="PANTHER" id="PTHR10037:SF208">
    <property type="entry name" value="SODIUM CHANNEL PROTEIN TYPE 10 SUBUNIT ALPHA"/>
    <property type="match status" value="1"/>
</dbReference>
<evidence type="ECO:0000256" key="8">
    <source>
        <dbReference type="ARBA" id="ARBA00023136"/>
    </source>
</evidence>
<evidence type="ECO:0000256" key="9">
    <source>
        <dbReference type="ARBA" id="ARBA00023180"/>
    </source>
</evidence>
<evidence type="ECO:0000259" key="13">
    <source>
        <dbReference type="Pfam" id="PF00520"/>
    </source>
</evidence>
<keyword evidence="5 12" id="KW-1133">Transmembrane helix</keyword>